<evidence type="ECO:0000313" key="2">
    <source>
        <dbReference type="EMBL" id="KAK7031309.1"/>
    </source>
</evidence>
<dbReference type="EMBL" id="JAWWNJ010000024">
    <property type="protein sequence ID" value="KAK7031309.1"/>
    <property type="molecule type" value="Genomic_DNA"/>
</dbReference>
<reference evidence="1 3" key="1">
    <citation type="journal article" date="2024" name="J Genomics">
        <title>Draft genome sequencing and assembly of Favolaschia claudopus CIRM-BRFM 2984 isolated from oak limbs.</title>
        <authorList>
            <person name="Navarro D."/>
            <person name="Drula E."/>
            <person name="Chaduli D."/>
            <person name="Cazenave R."/>
            <person name="Ahrendt S."/>
            <person name="Wang J."/>
            <person name="Lipzen A."/>
            <person name="Daum C."/>
            <person name="Barry K."/>
            <person name="Grigoriev I.V."/>
            <person name="Favel A."/>
            <person name="Rosso M.N."/>
            <person name="Martin F."/>
        </authorList>
    </citation>
    <scope>NUCLEOTIDE SEQUENCE [LARGE SCALE GENOMIC DNA]</scope>
    <source>
        <strain evidence="1 3">CIRM-BRFM 2984</strain>
    </source>
</reference>
<comment type="caution">
    <text evidence="1">The sequence shown here is derived from an EMBL/GenBank/DDBJ whole genome shotgun (WGS) entry which is preliminary data.</text>
</comment>
<keyword evidence="3" id="KW-1185">Reference proteome</keyword>
<dbReference type="EMBL" id="JAWWNJ010000107">
    <property type="protein sequence ID" value="KAK6992822.1"/>
    <property type="molecule type" value="Genomic_DNA"/>
</dbReference>
<dbReference type="AlphaFoldDB" id="A0AAV9ZVN3"/>
<dbReference type="Proteomes" id="UP001362999">
    <property type="component" value="Unassembled WGS sequence"/>
</dbReference>
<evidence type="ECO:0000313" key="1">
    <source>
        <dbReference type="EMBL" id="KAK6992822.1"/>
    </source>
</evidence>
<evidence type="ECO:0000313" key="3">
    <source>
        <dbReference type="Proteomes" id="UP001362999"/>
    </source>
</evidence>
<name>A0AAV9ZVN3_9AGAR</name>
<accession>A0AAV9ZVN3</accession>
<organism evidence="1 3">
    <name type="scientific">Favolaschia claudopus</name>
    <dbReference type="NCBI Taxonomy" id="2862362"/>
    <lineage>
        <taxon>Eukaryota</taxon>
        <taxon>Fungi</taxon>
        <taxon>Dikarya</taxon>
        <taxon>Basidiomycota</taxon>
        <taxon>Agaricomycotina</taxon>
        <taxon>Agaricomycetes</taxon>
        <taxon>Agaricomycetidae</taxon>
        <taxon>Agaricales</taxon>
        <taxon>Marasmiineae</taxon>
        <taxon>Mycenaceae</taxon>
        <taxon>Favolaschia</taxon>
    </lineage>
</organism>
<protein>
    <submittedName>
        <fullName evidence="1">Uncharacterized protein</fullName>
    </submittedName>
</protein>
<proteinExistence type="predicted"/>
<sequence length="458" mass="50270">MSHPILWTSGIDRLPCRELEGLEFELEATLQDHLALHDPSLPWAGDPLPEEPLWRRPRPVFTRVSGRGRVRDLTGLSQTRRDKARLAARREHRLRLLLATTLGIRREALSGISSRSVVHIRPNCSSTPLSSPTDNSISQNVVGPGSRFNLQHLNWTGRRVKLIVAGRRVVTFLAGGATTPLWKTKIVEPVNALLDLEAASLRQRHANVTSLPAISGGEGVGFNQASPGDYDAIGGSRALDALALFGTLATTAAKRLVSFGTVSLLLTYCRSAYRALEAQRTAFLAHKPDAQYPCSTSIFSAATLQLGYPRRSDDMAERVDPGTWQILTPLGRYDCHKGGQLILWEFGVCATVPTGCPIFIPAGLWAGAGIRRFIANGMRTDRAFAAQSTRSEHHAREHVRSLAHEAALDNFPLADTLVRGYHDFTYDDKAPPSSTTEKKTILDQKNPPPILLLPILLF</sequence>
<gene>
    <name evidence="2" type="ORF">R3P38DRAFT_3187019</name>
    <name evidence="1" type="ORF">R3P38DRAFT_3225205</name>
</gene>